<dbReference type="Proteomes" id="UP000516314">
    <property type="component" value="Chromosome 1"/>
</dbReference>
<sequence length="47" mass="5393">MRVNGIFLHVTSTNLEMVEMKSKMKILEDKFDIVASALQVLIKSRDI</sequence>
<protein>
    <submittedName>
        <fullName evidence="1">(thale cress) hypothetical protein</fullName>
    </submittedName>
</protein>
<evidence type="ECO:0000313" key="1">
    <source>
        <dbReference type="EMBL" id="CAD5314738.1"/>
    </source>
</evidence>
<accession>A0A7G2DVU0</accession>
<evidence type="ECO:0000313" key="2">
    <source>
        <dbReference type="Proteomes" id="UP000516314"/>
    </source>
</evidence>
<gene>
    <name evidence="1" type="ORF">AT9943_LOCUS3162</name>
</gene>
<dbReference type="EMBL" id="LR881466">
    <property type="protein sequence ID" value="CAD5314738.1"/>
    <property type="molecule type" value="Genomic_DNA"/>
</dbReference>
<name>A0A7G2DVU0_ARATH</name>
<organism evidence="1 2">
    <name type="scientific">Arabidopsis thaliana</name>
    <name type="common">Mouse-ear cress</name>
    <dbReference type="NCBI Taxonomy" id="3702"/>
    <lineage>
        <taxon>Eukaryota</taxon>
        <taxon>Viridiplantae</taxon>
        <taxon>Streptophyta</taxon>
        <taxon>Embryophyta</taxon>
        <taxon>Tracheophyta</taxon>
        <taxon>Spermatophyta</taxon>
        <taxon>Magnoliopsida</taxon>
        <taxon>eudicotyledons</taxon>
        <taxon>Gunneridae</taxon>
        <taxon>Pentapetalae</taxon>
        <taxon>rosids</taxon>
        <taxon>malvids</taxon>
        <taxon>Brassicales</taxon>
        <taxon>Brassicaceae</taxon>
        <taxon>Camelineae</taxon>
        <taxon>Arabidopsis</taxon>
    </lineage>
</organism>
<proteinExistence type="predicted"/>
<reference evidence="1 2" key="1">
    <citation type="submission" date="2020-09" db="EMBL/GenBank/DDBJ databases">
        <authorList>
            <person name="Ashkenazy H."/>
        </authorList>
    </citation>
    <scope>NUCLEOTIDE SEQUENCE [LARGE SCALE GENOMIC DNA]</scope>
    <source>
        <strain evidence="2">cv. Cdm-0</strain>
    </source>
</reference>
<dbReference type="AlphaFoldDB" id="A0A7G2DVU0"/>